<reference evidence="1 2" key="1">
    <citation type="submission" date="2017-05" db="EMBL/GenBank/DDBJ databases">
        <authorList>
            <person name="Varghese N."/>
            <person name="Submissions S."/>
        </authorList>
    </citation>
    <scope>NUCLEOTIDE SEQUENCE [LARGE SCALE GENOMIC DNA]</scope>
    <source>
        <strain evidence="1 2">DSM 27040</strain>
    </source>
</reference>
<accession>A0A521F776</accession>
<dbReference type="OrthoDB" id="411385at2"/>
<protein>
    <recommendedName>
        <fullName evidence="3">ASCH domain-containing protein</fullName>
    </recommendedName>
</protein>
<gene>
    <name evidence="1" type="ORF">SAMN06265379_11534</name>
</gene>
<dbReference type="EMBL" id="FXTB01000015">
    <property type="protein sequence ID" value="SMO91936.1"/>
    <property type="molecule type" value="Genomic_DNA"/>
</dbReference>
<name>A0A521F776_SACCC</name>
<evidence type="ECO:0000313" key="2">
    <source>
        <dbReference type="Proteomes" id="UP000319040"/>
    </source>
</evidence>
<keyword evidence="2" id="KW-1185">Reference proteome</keyword>
<evidence type="ECO:0008006" key="3">
    <source>
        <dbReference type="Google" id="ProtNLM"/>
    </source>
</evidence>
<dbReference type="RefSeq" id="WP_142534767.1">
    <property type="nucleotide sequence ID" value="NZ_FXTB01000015.1"/>
</dbReference>
<sequence>MDNVVYLDSKAKELENIINGKKKMIIRGAMGRKLPYGRVNKDDVLFFIENKGDGLVKEKAIVDNVFNSEKLTEEQSIELVEQNQDELLLNPELKRRFSGKRYLVLITMKDFEKIEEFKIDRSQYGNLDDWLPVGNIEKVKCQEENFWICHHHNLI</sequence>
<proteinExistence type="predicted"/>
<evidence type="ECO:0000313" key="1">
    <source>
        <dbReference type="EMBL" id="SMO91936.1"/>
    </source>
</evidence>
<organism evidence="1 2">
    <name type="scientific">Saccharicrinis carchari</name>
    <dbReference type="NCBI Taxonomy" id="1168039"/>
    <lineage>
        <taxon>Bacteria</taxon>
        <taxon>Pseudomonadati</taxon>
        <taxon>Bacteroidota</taxon>
        <taxon>Bacteroidia</taxon>
        <taxon>Marinilabiliales</taxon>
        <taxon>Marinilabiliaceae</taxon>
        <taxon>Saccharicrinis</taxon>
    </lineage>
</organism>
<dbReference type="AlphaFoldDB" id="A0A521F776"/>
<dbReference type="Proteomes" id="UP000319040">
    <property type="component" value="Unassembled WGS sequence"/>
</dbReference>